<keyword evidence="3" id="KW-1185">Reference proteome</keyword>
<accession>A0A9W6TDH6</accession>
<comment type="caution">
    <text evidence="2">The sequence shown here is derived from an EMBL/GenBank/DDBJ whole genome shotgun (WGS) entry which is preliminary data.</text>
</comment>
<dbReference type="EMBL" id="BSXW01000062">
    <property type="protein sequence ID" value="GMF11032.1"/>
    <property type="molecule type" value="Genomic_DNA"/>
</dbReference>
<evidence type="ECO:0000313" key="2">
    <source>
        <dbReference type="EMBL" id="GMF11032.1"/>
    </source>
</evidence>
<dbReference type="Proteomes" id="UP001165083">
    <property type="component" value="Unassembled WGS sequence"/>
</dbReference>
<dbReference type="OrthoDB" id="110976at2759"/>
<dbReference type="AlphaFoldDB" id="A0A9W6TDH6"/>
<feature type="region of interest" description="Disordered" evidence="1">
    <location>
        <begin position="231"/>
        <end position="252"/>
    </location>
</feature>
<reference evidence="2" key="1">
    <citation type="submission" date="2023-04" db="EMBL/GenBank/DDBJ databases">
        <title>Phytophthora lilii NBRC 32176.</title>
        <authorList>
            <person name="Ichikawa N."/>
            <person name="Sato H."/>
            <person name="Tonouchi N."/>
        </authorList>
    </citation>
    <scope>NUCLEOTIDE SEQUENCE</scope>
    <source>
        <strain evidence="2">NBRC 32176</strain>
    </source>
</reference>
<evidence type="ECO:0000313" key="3">
    <source>
        <dbReference type="Proteomes" id="UP001165083"/>
    </source>
</evidence>
<gene>
    <name evidence="2" type="ORF">Plil01_000177700</name>
</gene>
<evidence type="ECO:0000256" key="1">
    <source>
        <dbReference type="SAM" id="MobiDB-lite"/>
    </source>
</evidence>
<proteinExistence type="predicted"/>
<sequence>MSLNDPALTNTKRGRKGAARLFKVFSRKKGVTEKYLEVFMKRDPPTPPVFETVVDKLCFILRSREEQNDRLLEAFGDSVLPPGQELLLDQFPQHRVVIDKALLKKGQVLDEARPGNFVKKAPPCMKKALKQMMLNLCSTGVMTPDYQDSTACSGIYLDKRLASRFSQDPSLFPDDDFSTFPLAIAVALATQSAAAAALLNHPSEQQVATKASLTPVAPVIDLIDNPDTVASLASASKDDKPPDDTTGSTTSQ</sequence>
<organism evidence="2 3">
    <name type="scientific">Phytophthora lilii</name>
    <dbReference type="NCBI Taxonomy" id="2077276"/>
    <lineage>
        <taxon>Eukaryota</taxon>
        <taxon>Sar</taxon>
        <taxon>Stramenopiles</taxon>
        <taxon>Oomycota</taxon>
        <taxon>Peronosporomycetes</taxon>
        <taxon>Peronosporales</taxon>
        <taxon>Peronosporaceae</taxon>
        <taxon>Phytophthora</taxon>
    </lineage>
</organism>
<name>A0A9W6TDH6_9STRA</name>
<protein>
    <submittedName>
        <fullName evidence="2">Unnamed protein product</fullName>
    </submittedName>
</protein>